<dbReference type="RefSeq" id="WP_189080652.1">
    <property type="nucleotide sequence ID" value="NZ_BMMX01000018.1"/>
</dbReference>
<gene>
    <name evidence="1" type="ORF">GCM10012284_38710</name>
</gene>
<organism evidence="1 2">
    <name type="scientific">Mangrovihabitans endophyticus</name>
    <dbReference type="NCBI Taxonomy" id="1751298"/>
    <lineage>
        <taxon>Bacteria</taxon>
        <taxon>Bacillati</taxon>
        <taxon>Actinomycetota</taxon>
        <taxon>Actinomycetes</taxon>
        <taxon>Micromonosporales</taxon>
        <taxon>Micromonosporaceae</taxon>
        <taxon>Mangrovihabitans</taxon>
    </lineage>
</organism>
<reference evidence="1" key="2">
    <citation type="submission" date="2020-09" db="EMBL/GenBank/DDBJ databases">
        <authorList>
            <person name="Sun Q."/>
            <person name="Zhou Y."/>
        </authorList>
    </citation>
    <scope>NUCLEOTIDE SEQUENCE</scope>
    <source>
        <strain evidence="1">CGMCC 4.7299</strain>
    </source>
</reference>
<sequence length="47" mass="5150">MIEAERRFIAVQGLPSAVRARRGPPLTHAVRDDTFAVTTTYVPLPTA</sequence>
<comment type="caution">
    <text evidence="1">The sequence shown here is derived from an EMBL/GenBank/DDBJ whole genome shotgun (WGS) entry which is preliminary data.</text>
</comment>
<accession>A0A8J3C0M3</accession>
<dbReference type="AlphaFoldDB" id="A0A8J3C0M3"/>
<reference evidence="1" key="1">
    <citation type="journal article" date="2014" name="Int. J. Syst. Evol. Microbiol.">
        <title>Complete genome sequence of Corynebacterium casei LMG S-19264T (=DSM 44701T), isolated from a smear-ripened cheese.</title>
        <authorList>
            <consortium name="US DOE Joint Genome Institute (JGI-PGF)"/>
            <person name="Walter F."/>
            <person name="Albersmeier A."/>
            <person name="Kalinowski J."/>
            <person name="Ruckert C."/>
        </authorList>
    </citation>
    <scope>NUCLEOTIDE SEQUENCE</scope>
    <source>
        <strain evidence="1">CGMCC 4.7299</strain>
    </source>
</reference>
<evidence type="ECO:0000313" key="2">
    <source>
        <dbReference type="Proteomes" id="UP000656042"/>
    </source>
</evidence>
<protein>
    <submittedName>
        <fullName evidence="1">Uncharacterized protein</fullName>
    </submittedName>
</protein>
<keyword evidence="2" id="KW-1185">Reference proteome</keyword>
<proteinExistence type="predicted"/>
<dbReference type="Proteomes" id="UP000656042">
    <property type="component" value="Unassembled WGS sequence"/>
</dbReference>
<dbReference type="EMBL" id="BMMX01000018">
    <property type="protein sequence ID" value="GGL00529.1"/>
    <property type="molecule type" value="Genomic_DNA"/>
</dbReference>
<name>A0A8J3C0M3_9ACTN</name>
<evidence type="ECO:0000313" key="1">
    <source>
        <dbReference type="EMBL" id="GGL00529.1"/>
    </source>
</evidence>